<keyword evidence="3" id="KW-1185">Reference proteome</keyword>
<comment type="caution">
    <text evidence="2">The sequence shown here is derived from an EMBL/GenBank/DDBJ whole genome shotgun (WGS) entry which is preliminary data.</text>
</comment>
<name>A0A1Y1SD73_9GAMM</name>
<evidence type="ECO:0000313" key="2">
    <source>
        <dbReference type="EMBL" id="ORE86919.1"/>
    </source>
</evidence>
<dbReference type="Proteomes" id="UP000192342">
    <property type="component" value="Unassembled WGS sequence"/>
</dbReference>
<evidence type="ECO:0000256" key="1">
    <source>
        <dbReference type="SAM" id="SignalP"/>
    </source>
</evidence>
<organism evidence="2 3">
    <name type="scientific">Oceanococcus atlanticus</name>
    <dbReference type="NCBI Taxonomy" id="1317117"/>
    <lineage>
        <taxon>Bacteria</taxon>
        <taxon>Pseudomonadati</taxon>
        <taxon>Pseudomonadota</taxon>
        <taxon>Gammaproteobacteria</taxon>
        <taxon>Chromatiales</taxon>
        <taxon>Oceanococcaceae</taxon>
        <taxon>Oceanococcus</taxon>
    </lineage>
</organism>
<proteinExistence type="predicted"/>
<evidence type="ECO:0000313" key="3">
    <source>
        <dbReference type="Proteomes" id="UP000192342"/>
    </source>
</evidence>
<keyword evidence="1" id="KW-0732">Signal</keyword>
<feature type="chain" id="PRO_5012305009" description="Lipoprotein" evidence="1">
    <location>
        <begin position="22"/>
        <end position="92"/>
    </location>
</feature>
<sequence length="92" mass="10035">MKALACLIPLVLLGCASTAQRDGARFNALGDVIELPASQPVLGPRRFGFDCGVLLRDDFTRFHEGECQRQLSGARQARQTRELAVHDVTPEG</sequence>
<evidence type="ECO:0008006" key="4">
    <source>
        <dbReference type="Google" id="ProtNLM"/>
    </source>
</evidence>
<protein>
    <recommendedName>
        <fullName evidence="4">Lipoprotein</fullName>
    </recommendedName>
</protein>
<dbReference type="PROSITE" id="PS51257">
    <property type="entry name" value="PROKAR_LIPOPROTEIN"/>
    <property type="match status" value="1"/>
</dbReference>
<dbReference type="EMBL" id="AQQV01000002">
    <property type="protein sequence ID" value="ORE86919.1"/>
    <property type="molecule type" value="Genomic_DNA"/>
</dbReference>
<gene>
    <name evidence="2" type="ORF">ATO7_07767</name>
</gene>
<dbReference type="STRING" id="1317117.ATO7_07767"/>
<dbReference type="AlphaFoldDB" id="A0A1Y1SD73"/>
<feature type="signal peptide" evidence="1">
    <location>
        <begin position="1"/>
        <end position="21"/>
    </location>
</feature>
<dbReference type="RefSeq" id="WP_083561137.1">
    <property type="nucleotide sequence ID" value="NZ_AQQV01000002.1"/>
</dbReference>
<accession>A0A1Y1SD73</accession>
<reference evidence="2 3" key="1">
    <citation type="submission" date="2013-04" db="EMBL/GenBank/DDBJ databases">
        <title>Oceanococcus atlanticus 22II-S10r2 Genome Sequencing.</title>
        <authorList>
            <person name="Lai Q."/>
            <person name="Li G."/>
            <person name="Shao Z."/>
        </authorList>
    </citation>
    <scope>NUCLEOTIDE SEQUENCE [LARGE SCALE GENOMIC DNA]</scope>
    <source>
        <strain evidence="2 3">22II-S10r2</strain>
    </source>
</reference>